<dbReference type="AlphaFoldDB" id="A0A0W0FSH1"/>
<evidence type="ECO:0008006" key="3">
    <source>
        <dbReference type="Google" id="ProtNLM"/>
    </source>
</evidence>
<sequence>MAVTTSSLSSNTTYVVETTPFLAQLLFSDPICMHATLAFTALHLGQLYDSSSSSSSDSQNWIARASVHRKVAIGHILNPSSKPEAQFMTVASLSLYTIYSSLSSSSSPKNIFALITLLHNIWSPMKQLLYTDPWLQGLSSGQAWPSAAPSALDSSAGFTLLHRLYDTSTAFGLGREELDDPDIKGAYRTATVYTLDINQF</sequence>
<comment type="caution">
    <text evidence="1">The sequence shown here is derived from an EMBL/GenBank/DDBJ whole genome shotgun (WGS) entry which is preliminary data.</text>
</comment>
<reference evidence="1 2" key="1">
    <citation type="submission" date="2015-12" db="EMBL/GenBank/DDBJ databases">
        <title>Draft genome sequence of Moniliophthora roreri, the causal agent of frosty pod rot of cacao.</title>
        <authorList>
            <person name="Aime M.C."/>
            <person name="Diaz-Valderrama J.R."/>
            <person name="Kijpornyongpan T."/>
            <person name="Phillips-Mora W."/>
        </authorList>
    </citation>
    <scope>NUCLEOTIDE SEQUENCE [LARGE SCALE GENOMIC DNA]</scope>
    <source>
        <strain evidence="1 2">MCA 2952</strain>
    </source>
</reference>
<accession>A0A0W0FSH1</accession>
<dbReference type="EMBL" id="LATX01001696">
    <property type="protein sequence ID" value="KTB39246.1"/>
    <property type="molecule type" value="Genomic_DNA"/>
</dbReference>
<evidence type="ECO:0000313" key="1">
    <source>
        <dbReference type="EMBL" id="KTB39246.1"/>
    </source>
</evidence>
<dbReference type="Proteomes" id="UP000054988">
    <property type="component" value="Unassembled WGS sequence"/>
</dbReference>
<proteinExistence type="predicted"/>
<evidence type="ECO:0000313" key="2">
    <source>
        <dbReference type="Proteomes" id="UP000054988"/>
    </source>
</evidence>
<organism evidence="1 2">
    <name type="scientific">Moniliophthora roreri</name>
    <name type="common">Frosty pod rot fungus</name>
    <name type="synonym">Monilia roreri</name>
    <dbReference type="NCBI Taxonomy" id="221103"/>
    <lineage>
        <taxon>Eukaryota</taxon>
        <taxon>Fungi</taxon>
        <taxon>Dikarya</taxon>
        <taxon>Basidiomycota</taxon>
        <taxon>Agaricomycotina</taxon>
        <taxon>Agaricomycetes</taxon>
        <taxon>Agaricomycetidae</taxon>
        <taxon>Agaricales</taxon>
        <taxon>Marasmiineae</taxon>
        <taxon>Marasmiaceae</taxon>
        <taxon>Moniliophthora</taxon>
    </lineage>
</organism>
<name>A0A0W0FSH1_MONRR</name>
<gene>
    <name evidence="1" type="ORF">WG66_8179</name>
</gene>
<protein>
    <recommendedName>
        <fullName evidence="3">Transcription factor domain-containing protein</fullName>
    </recommendedName>
</protein>